<evidence type="ECO:0000313" key="1">
    <source>
        <dbReference type="EMBL" id="KAK9062544.1"/>
    </source>
</evidence>
<dbReference type="Pfam" id="PF13233">
    <property type="entry name" value="Complex1_LYR_2"/>
    <property type="match status" value="1"/>
</dbReference>
<keyword evidence="2" id="KW-1185">Reference proteome</keyword>
<dbReference type="AlphaFoldDB" id="A0AAP0D0C7"/>
<evidence type="ECO:0000313" key="2">
    <source>
        <dbReference type="Proteomes" id="UP001408789"/>
    </source>
</evidence>
<organism evidence="1 2">
    <name type="scientific">Deinandra increscens subsp. villosa</name>
    <dbReference type="NCBI Taxonomy" id="3103831"/>
    <lineage>
        <taxon>Eukaryota</taxon>
        <taxon>Viridiplantae</taxon>
        <taxon>Streptophyta</taxon>
        <taxon>Embryophyta</taxon>
        <taxon>Tracheophyta</taxon>
        <taxon>Spermatophyta</taxon>
        <taxon>Magnoliopsida</taxon>
        <taxon>eudicotyledons</taxon>
        <taxon>Gunneridae</taxon>
        <taxon>Pentapetalae</taxon>
        <taxon>asterids</taxon>
        <taxon>campanulids</taxon>
        <taxon>Asterales</taxon>
        <taxon>Asteraceae</taxon>
        <taxon>Asteroideae</taxon>
        <taxon>Heliantheae alliance</taxon>
        <taxon>Madieae</taxon>
        <taxon>Madiinae</taxon>
        <taxon>Deinandra</taxon>
    </lineage>
</organism>
<dbReference type="PANTHER" id="PTHR35763:SF1">
    <property type="entry name" value="OS11G0133900 PROTEIN"/>
    <property type="match status" value="1"/>
</dbReference>
<dbReference type="Proteomes" id="UP001408789">
    <property type="component" value="Unassembled WGS sequence"/>
</dbReference>
<protein>
    <submittedName>
        <fullName evidence="1">Uncharacterized protein</fullName>
    </submittedName>
</protein>
<proteinExistence type="predicted"/>
<comment type="caution">
    <text evidence="1">The sequence shown here is derived from an EMBL/GenBank/DDBJ whole genome shotgun (WGS) entry which is preliminary data.</text>
</comment>
<accession>A0AAP0D0C7</accession>
<reference evidence="1 2" key="1">
    <citation type="submission" date="2024-04" db="EMBL/GenBank/DDBJ databases">
        <title>The reference genome of an endangered Asteraceae, Deinandra increscens subsp. villosa, native to the Central Coast of California.</title>
        <authorList>
            <person name="Guilliams M."/>
            <person name="Hasenstab-Lehman K."/>
            <person name="Meyer R."/>
            <person name="Mcevoy S."/>
        </authorList>
    </citation>
    <scope>NUCLEOTIDE SEQUENCE [LARGE SCALE GENOMIC DNA]</scope>
    <source>
        <tissue evidence="1">Leaf</tissue>
    </source>
</reference>
<name>A0AAP0D0C7_9ASTR</name>
<sequence length="111" mass="12686">MGSGEALKAARVYRELMKTVKKNIGKEEHKTHFRDFIKSEFRKDGGGLEPSFIQQKMKLASDYTYLLNSVHHHQDLLFTYNIAVDRTDEMKKVLGKSAASVGLQLPEVYQP</sequence>
<dbReference type="PANTHER" id="PTHR35763">
    <property type="entry name" value="COMPLEX 1 LYR-LIKE PROTEIN"/>
    <property type="match status" value="1"/>
</dbReference>
<gene>
    <name evidence="1" type="ORF">SSX86_019731</name>
</gene>
<dbReference type="EMBL" id="JBCNJP010000019">
    <property type="protein sequence ID" value="KAK9062544.1"/>
    <property type="molecule type" value="Genomic_DNA"/>
</dbReference>